<feature type="domain" description="SRCR" evidence="14">
    <location>
        <begin position="2542"/>
        <end position="2642"/>
    </location>
</feature>
<dbReference type="SMART" id="SM00202">
    <property type="entry name" value="SR"/>
    <property type="match status" value="32"/>
</dbReference>
<feature type="disulfide bond" evidence="13">
    <location>
        <begin position="3122"/>
        <end position="3132"/>
    </location>
</feature>
<feature type="domain" description="SRCR" evidence="14">
    <location>
        <begin position="2240"/>
        <end position="2338"/>
    </location>
</feature>
<feature type="domain" description="SRCR" evidence="14">
    <location>
        <begin position="623"/>
        <end position="687"/>
    </location>
</feature>
<feature type="disulfide bond" evidence="13">
    <location>
        <begin position="1572"/>
        <end position="1582"/>
    </location>
</feature>
<feature type="domain" description="SRCR" evidence="14">
    <location>
        <begin position="20"/>
        <end position="120"/>
    </location>
</feature>
<feature type="disulfide bond" evidence="13">
    <location>
        <begin position="2580"/>
        <end position="2641"/>
    </location>
</feature>
<feature type="disulfide bond" evidence="13">
    <location>
        <begin position="2163"/>
        <end position="2227"/>
    </location>
</feature>
<dbReference type="PANTHER" id="PTHR19331">
    <property type="entry name" value="SCAVENGER RECEPTOR DOMAIN-CONTAINING"/>
    <property type="match status" value="1"/>
</dbReference>
<feature type="disulfide bond" evidence="13">
    <location>
        <begin position="1943"/>
        <end position="1953"/>
    </location>
</feature>
<evidence type="ECO:0000256" key="3">
    <source>
        <dbReference type="ARBA" id="ARBA00022729"/>
    </source>
</evidence>
<feature type="disulfide bond" evidence="13">
    <location>
        <begin position="551"/>
        <end position="615"/>
    </location>
</feature>
<feature type="disulfide bond" evidence="13">
    <location>
        <begin position="148"/>
        <end position="212"/>
    </location>
</feature>
<evidence type="ECO:0000313" key="15">
    <source>
        <dbReference type="EMBL" id="KAA0720726.1"/>
    </source>
</evidence>
<evidence type="ECO:0000256" key="12">
    <source>
        <dbReference type="ARBA" id="ARBA00069168"/>
    </source>
</evidence>
<feature type="disulfide bond" evidence="13">
    <location>
        <begin position="1236"/>
        <end position="1297"/>
    </location>
</feature>
<evidence type="ECO:0000256" key="4">
    <source>
        <dbReference type="ARBA" id="ARBA00022737"/>
    </source>
</evidence>
<feature type="disulfide bond" evidence="13">
    <location>
        <begin position="727"/>
        <end position="788"/>
    </location>
</feature>
<keyword evidence="9" id="KW-0325">Glycoprotein</keyword>
<dbReference type="FunFam" id="3.10.250.10:FF:000004">
    <property type="entry name" value="Scavenger receptor cysteine-rich type 1 protein M130"/>
    <property type="match status" value="1"/>
</dbReference>
<feature type="disulfide bond" evidence="13">
    <location>
        <begin position="1339"/>
        <end position="1400"/>
    </location>
</feature>
<comment type="caution">
    <text evidence="13">Lacks conserved residue(s) required for the propagation of feature annotation.</text>
</comment>
<keyword evidence="4" id="KW-0677">Repeat</keyword>
<feature type="disulfide bond" evidence="13">
    <location>
        <begin position="2365"/>
        <end position="2429"/>
    </location>
</feature>
<feature type="domain" description="SRCR" evidence="14">
    <location>
        <begin position="2747"/>
        <end position="2873"/>
    </location>
</feature>
<feature type="disulfide bond" evidence="13">
    <location>
        <begin position="1165"/>
        <end position="1175"/>
    </location>
</feature>
<feature type="disulfide bond" evidence="13">
    <location>
        <begin position="1704"/>
        <end position="1765"/>
    </location>
</feature>
<feature type="disulfide bond" evidence="13">
    <location>
        <begin position="1528"/>
        <end position="1592"/>
    </location>
</feature>
<dbReference type="FunFam" id="3.10.250.10:FF:000016">
    <property type="entry name" value="Scavenger receptor cysteine-rich protein type 12"/>
    <property type="match status" value="5"/>
</dbReference>
<feature type="domain" description="SRCR" evidence="14">
    <location>
        <begin position="894"/>
        <end position="994"/>
    </location>
</feature>
<feature type="domain" description="SRCR" evidence="14">
    <location>
        <begin position="2138"/>
        <end position="2238"/>
    </location>
</feature>
<accession>A0A5A9PIB7</accession>
<feature type="disulfide bond" evidence="13">
    <location>
        <begin position="2814"/>
        <end position="2824"/>
    </location>
</feature>
<feature type="disulfide bond" evidence="13">
    <location>
        <begin position="89"/>
        <end position="99"/>
    </location>
</feature>
<feature type="domain" description="SRCR" evidence="14">
    <location>
        <begin position="2986"/>
        <end position="3052"/>
    </location>
</feature>
<feature type="disulfide bond" evidence="13">
    <location>
        <begin position="1796"/>
        <end position="1860"/>
    </location>
</feature>
<keyword evidence="6" id="KW-0472">Membrane</keyword>
<feature type="disulfide bond" evidence="13">
    <location>
        <begin position="2714"/>
        <end position="2724"/>
    </location>
</feature>
<feature type="disulfide bond" evidence="13">
    <location>
        <begin position="758"/>
        <end position="768"/>
    </location>
</feature>
<keyword evidence="16" id="KW-1185">Reference proteome</keyword>
<dbReference type="GO" id="GO:0016020">
    <property type="term" value="C:membrane"/>
    <property type="evidence" value="ECO:0007669"/>
    <property type="project" value="UniProtKB-SubCell"/>
</dbReference>
<feature type="disulfide bond" evidence="13">
    <location>
        <begin position="2307"/>
        <end position="2317"/>
    </location>
</feature>
<feature type="disulfide bond" evidence="13">
    <location>
        <begin position="289"/>
        <end position="350"/>
    </location>
</feature>
<dbReference type="EMBL" id="SOYY01000005">
    <property type="protein sequence ID" value="KAA0720726.1"/>
    <property type="molecule type" value="Genomic_DNA"/>
</dbReference>
<feature type="disulfide bond" evidence="13">
    <location>
        <begin position="1470"/>
        <end position="1480"/>
    </location>
</feature>
<feature type="disulfide bond" evidence="13">
    <location>
        <begin position="2990"/>
        <end position="3051"/>
    </location>
</feature>
<dbReference type="FunFam" id="3.10.250.10:FF:000001">
    <property type="entry name" value="Lysyl oxidase 4 isoform X1"/>
    <property type="match status" value="2"/>
</dbReference>
<dbReference type="Proteomes" id="UP000324632">
    <property type="component" value="Chromosome 5"/>
</dbReference>
<feature type="domain" description="SRCR" evidence="14">
    <location>
        <begin position="123"/>
        <end position="223"/>
    </location>
</feature>
<organism evidence="15 16">
    <name type="scientific">Triplophysa tibetana</name>
    <dbReference type="NCBI Taxonomy" id="1572043"/>
    <lineage>
        <taxon>Eukaryota</taxon>
        <taxon>Metazoa</taxon>
        <taxon>Chordata</taxon>
        <taxon>Craniata</taxon>
        <taxon>Vertebrata</taxon>
        <taxon>Euteleostomi</taxon>
        <taxon>Actinopterygii</taxon>
        <taxon>Neopterygii</taxon>
        <taxon>Teleostei</taxon>
        <taxon>Ostariophysi</taxon>
        <taxon>Cypriniformes</taxon>
        <taxon>Nemacheilidae</taxon>
        <taxon>Triplophysa</taxon>
    </lineage>
</organism>
<feature type="disulfide bond" evidence="13">
    <location>
        <begin position="2954"/>
        <end position="2964"/>
    </location>
</feature>
<feature type="disulfide bond" evidence="13">
    <location>
        <begin position="2683"/>
        <end position="2744"/>
    </location>
</feature>
<feature type="disulfide bond" evidence="13">
    <location>
        <begin position="320"/>
        <end position="330"/>
    </location>
</feature>
<evidence type="ECO:0000256" key="6">
    <source>
        <dbReference type="ARBA" id="ARBA00023136"/>
    </source>
</evidence>
<gene>
    <name evidence="15" type="ORF">E1301_Tti011521</name>
</gene>
<comment type="function">
    <text evidence="10">Binds to extracellular matrix proteins. Binds to pathogen-associated molecular patterns (PAMPs) present on the cell walls of Gram-positive and Gram-negative bacteria and fungi, behaving as a pattern recognition receptor (PRR). Induces bacterial and fungal aggregation and subsequent inhibition of PAMP-induced cytokine release. Does not possess intrinsic bactericidal activity. May play a role in the innate defense and homeostasis of certain epithelial surfaces.</text>
</comment>
<feature type="disulfide bond" evidence="13">
    <location>
        <begin position="919"/>
        <end position="983"/>
    </location>
</feature>
<comment type="subcellular location">
    <subcellularLocation>
        <location evidence="1">Membrane</location>
        <topology evidence="1">Single-pass membrane protein</topology>
    </subcellularLocation>
</comment>
<feature type="disulfide bond" evidence="13">
    <location>
        <begin position="192"/>
        <end position="202"/>
    </location>
</feature>
<dbReference type="PROSITE" id="PS50287">
    <property type="entry name" value="SRCR_2"/>
    <property type="match status" value="33"/>
</dbReference>
<dbReference type="InterPro" id="IPR036772">
    <property type="entry name" value="SRCR-like_dom_sf"/>
</dbReference>
<sequence length="3422" mass="363230">MIYDMCHTDFRNRALGQSLLRLVNGPNSCSGRVEVYYNGIWGTVCDDDWDLSDAAVVCRQLGCGKAKEAKTNAYFGQGSGPIWMDNVNCFGSESSLINCGRLSWGVHNCVHDEDAGVICEAAVRLVNGSNSCSGRVEVYHSGVWGTVCSDDWDSTDATVVCKELGCPSNAEAKTLAYFGPGLESISMDDVQCTGTELMLKQCMSSGWGIHNCAHENDAGVICRGRMEARIHFHPHYFHYFSSCFVHFALDIRLVNGANQCSGRVELFHDGQWGTVCDAGWDLSDTKVVCENLGCGTPVKAKTGAFFGQGSGPVWLEDVNCYGNESTVKDCPSRAFQTSSCSHGQDAGVICQEVKLVNGNGPCDGRLQVHYDGEWGAVCHTGWGLEDATILCRELGCGEIVETTSFVGPFEEKIWMDNVACRGTEVKLQSCPLTRGGVNSCGDGLYAGVVCNDLVKRAVIRILITAQSDVDFNDPNIKKKLMDKISQAVESKGNYLVDWKTQQDGRVFHLKRTTTDFGKGPPVEASVRLVNGPNSCAGRVEVYYNGIWGTVCDDGWDLSDAAVVCRELGCGPAMAANAVAYFGQGSGQIWMDDVGCGGSESTLLNCGHSGWGTHSCAHAEDAGVTCQELGCPTGAEAVKYSYFGPGSGNVWMANVQCSSSESTLKNCAFSGWGLNNCDHMADAGVICRDVRLADGPNLCAGRVEIMHDGQWGTVCDDAWDVSDATVVCKEMGCGTPAAVRTGAYYGEGEEFVWMEDVSCAGNESTVKLCPSQEFGTANCSHTQDAGVSCRSVKLVNGTNQCSGRVEVLYYGQWGTVCSDGWDLTDAAVVCKTVGCGPPLKIIKNGTFFGQGQGPVWLDDFTCTGTEASVKNCPSKALGTSNCTRQNIAGVICQHVRLTNSASRCSGRVEVLHNGQWGTVCHDGWDLSDATVVCNNMACGPPLAAKIGAYYGQGSGSVLMEDVNCAGSETSVTQCPSNGLGAANCIHTQDAGVICREVKLVDGTGPCDGRVQVLYNDQWGPVCHTGWDLVDATVLCRELGCGEVIGTSSYSATVHGPKWMDNGTCTGTESTLRSCPFTGWAVSSCVSGLYAGVVCNNVKLFNGSNQCSGRVEVFHNYLWGTVCDDGYDFKDASVVCKQVGCGLPIAVNPGAVFGEGSGPVWMDDVRCNGNESSVKDCPSNALGTSTCSHKKDVGVTCRRVKLIKTTKQYSGRVEVLYNGQWGTVCDDGWDLTDAAVVCKHMGFGTPKNATTGAFFGQGVGPVWLDNVKCTGTESTLKNCPSKTVGTSTCSHANDAGVICNPPVRLVNGSDSCSGRVEVLHNGTWGTVCMDVWDELDAAVVCREMGCPSHADAKRFSYFGSGTGTIWMDDVQCTGTESSLKDCRFNGWGSHNCNHTQEAGVICREVKLVDGTSPCDGRLQVLYTGHWGSVCNTGWGLEDATVLCRELGCGEVLEVSSYVGPYDGPKWMDNVACRGKEATLRSCGFSGRDVSSCVGERYAGVVCNNIKLAGGEHICAGRVEVLHNFKWGTVCDVGWDLTDAGVVCENMGCGTPWEAKSEAFFGKGSGTVLMEDLTCTGKELKVKDCPSKGIGTSSCNHKQDAGVICRVPVKYTGPFVGPIWMDNVACTGKEWLLKDCSSTGGPVSTCANGLHAGVICITFGKGPPVEASVMLVNGPNSCAGRVEVYYNGIWGTVCDDGWDLSDAAVVCRELGCGTAMAANAVAYFGQGSGQIWMDDVGCDGSESTLLNCGHSGWGTHNCGHHEDAGVTCQASIFIRMVNGEEPCSGRVEMNFQGQWGTVCDNDWDLSDAAVVCRELDFPSVVEAKLGAYFGQGSGKVWMDAAQCSGAEASLVSCSSTRWDIRSCSHAKDAGVVCAPAVRLVNGPDSCSGRVEVYHNGVWGTVCSNDWSNSDAFVVCQELGCPTGAEAVKYSYFGPGSGNVWMANVQCSSSESTLKNCAFSGWGLNNCDHMADAGVICRDVRLANGVDSCVGRVEVLHNGQWGTVCDDGWDVSDATVVCKEMGCGTPAAVRTGAYYGEGVKLVNGTNQCSGRVEVLYYGQWGTVCSDGWDLTDAAVVCKTVGCGPPLKIIKNGTFFGQGQGPVWLDDLTCTGTEASVKNCPSKALGTSNCTRQNIAGVICQHVRLTNSASRCSGRVEVLHNGQWGTVCDDGWDLSDATVVCNNMACGPPLAAKIGAYYGQGSGSVLMEDVNCAGSETSVTQCPSNGLGAANCIHTQDAGVICREVKLVDGTGPCDGRVQVLYNDQWGPVCHTGWDLVDATVLCRELGCGEVIGTSSYSATVHGPKWMDNVTCTGTESTLRSCPFTGWAVSSCVSRLYAGVVCNNVKLVNGSNQCSGRVEVLHNYLWGTVCDDGYDFKDASVVCKQVGCGLPIAVNPGAVFGAGSGPVWMDDVRCTGTESSVKNCPSKALGTSICSHKKDVGVTCRQVKLVDGTGPCDGRVQVLYNGLWGSVCHTNWSLEDAKVLCRELGCGEALEATSYSGSYLESNWMDDLGCTGKEDSVRSCPFTGWGVSSCGTGLYAGAVCNSVKLIKTTKQYSGRVEVLYNGQWGTVCDDGWDLTDAAVVCKHMGFGTPKNATTGAFFGQGVGPVWLDDVECTGTESTLKNCPSKTVGTSTCSHANDAGVICSPPVRLVNGLDSCSGRVEVLHNGTWGTVCMDLWDELDAAVVCREMGCPSHADAKRFSYFGSGTGTKWMDDVQCTGTESALKDCRFNGWGSHNCNHTQEAGVICREVKLVDGTSPCDGRLQVLYTGHWGSVCNTGWGLEDAMVLCRELGCGEVIEVTSYVGPYDGPKWMDNVACRGKEVTLRSCGFSGWDGSGTVLMEDLTCTGKELKVKDCPSKGIGTSSCNHKQDAGVICRGFRNGPEVAALVRLVNGTDSCSGRVEVWFNGLWGTVCDSGWALTGAAVVCYEAGCGPAIEAKTGAFFGEGLGDIWWSDVTCLGSESSLMNCQWLQEACTHQNDAGVVCQAGHAGKVCREVGCGNVIQATSNAFFGEGTGQIWMDDVSCSASDPKLTECKFLGWGNHNCVHGEDAGVICQWVQLTGGGECSGRVEVYHEGQWGGVCSDSWDSTDAAVVCRELGCPSNAVAKKWSHFGSGPGLIWLKRTDCTGTESSLKECNLNTWGVDSCIGNEAGVICQDIRLVNGDNVCSGRVEVFYNGQWGTVCDAGWDLKDASVVCKHMDCGAPITARPGAFFGQGSGPVWLDDVSCFGDEPTVKQCPSKELETITKLVDGPNPCDGKLQVLHDHHWGSVCNTGWGLEDATVLCRELGCGEAPVPMRYVGPSVGPIWMDQVACTGTELNVRDCPFTGGGVSSCSDRLQAGVMCIKFVRRGVVRIKVSAKTGFDVNDPKFKEDLLEKVRYRKPSLETPARHDQHKITMKKHFSIALLPSAVHLTTSTPSLTKSHDAS</sequence>
<feature type="disulfide bond" evidence="13">
    <location>
        <begin position="2176"/>
        <end position="2237"/>
    </location>
</feature>
<dbReference type="Gene3D" id="3.10.250.10">
    <property type="entry name" value="SRCR-like domain"/>
    <property type="match status" value="34"/>
</dbReference>
<feature type="disulfide bond" evidence="13">
    <location>
        <begin position="1691"/>
        <end position="1755"/>
    </location>
</feature>
<feature type="domain" description="SRCR" evidence="14">
    <location>
        <begin position="2645"/>
        <end position="2745"/>
    </location>
</feature>
<evidence type="ECO:0000256" key="9">
    <source>
        <dbReference type="ARBA" id="ARBA00023180"/>
    </source>
</evidence>
<feature type="disulfide bond" evidence="13">
    <location>
        <begin position="3309"/>
        <end position="3319"/>
    </location>
</feature>
<feature type="disulfide bond" evidence="13">
    <location>
        <begin position="161"/>
        <end position="222"/>
    </location>
</feature>
<evidence type="ECO:0000256" key="8">
    <source>
        <dbReference type="ARBA" id="ARBA00023170"/>
    </source>
</evidence>
<feature type="domain" description="SRCR" evidence="14">
    <location>
        <begin position="1301"/>
        <end position="1401"/>
    </location>
</feature>
<feature type="disulfide bond" evidence="13">
    <location>
        <begin position="714"/>
        <end position="778"/>
    </location>
</feature>
<feature type="disulfide bond" evidence="13">
    <location>
        <begin position="1063"/>
        <end position="1073"/>
    </location>
</feature>
<evidence type="ECO:0000256" key="1">
    <source>
        <dbReference type="ARBA" id="ARBA00004167"/>
    </source>
</evidence>
<feature type="disulfide bond" evidence="13">
    <location>
        <begin position="1623"/>
        <end position="1633"/>
    </location>
</feature>
<feature type="disulfide bond" evidence="13">
    <location>
        <begin position="1840"/>
        <end position="1850"/>
    </location>
</feature>
<feature type="disulfide bond" evidence="13">
    <location>
        <begin position="2509"/>
        <end position="2519"/>
    </location>
</feature>
<dbReference type="FunFam" id="3.10.250.10:FF:000006">
    <property type="entry name" value="neurotrypsin isoform X2"/>
    <property type="match status" value="11"/>
</dbReference>
<feature type="domain" description="SRCR" evidence="14">
    <location>
        <begin position="251"/>
        <end position="351"/>
    </location>
</feature>
<evidence type="ECO:0000256" key="7">
    <source>
        <dbReference type="ARBA" id="ARBA00023157"/>
    </source>
</evidence>
<name>A0A5A9PIB7_9TELE</name>
<feature type="disulfide bond" evidence="13">
    <location>
        <begin position="2105"/>
        <end position="2115"/>
    </location>
</feature>
<comment type="subunit">
    <text evidence="11">Interacts with LGALS1 and laminin.</text>
</comment>
<feature type="disulfide bond" evidence="13">
    <location>
        <begin position="1267"/>
        <end position="1277"/>
    </location>
</feature>
<evidence type="ECO:0000259" key="14">
    <source>
        <dbReference type="PROSITE" id="PS50287"/>
    </source>
</evidence>
<keyword evidence="5" id="KW-1133">Transmembrane helix</keyword>
<feature type="domain" description="SRCR" evidence="14">
    <location>
        <begin position="1614"/>
        <end position="1654"/>
    </location>
</feature>
<keyword evidence="2" id="KW-0812">Transmembrane</keyword>
<feature type="disulfide bond" evidence="13">
    <location>
        <begin position="595"/>
        <end position="605"/>
    </location>
</feature>
<dbReference type="InterPro" id="IPR001190">
    <property type="entry name" value="SRCR"/>
</dbReference>
<feature type="disulfide bond" evidence="13">
    <location>
        <begin position="1899"/>
        <end position="1963"/>
    </location>
</feature>
<feature type="disulfide bond" evidence="13">
    <location>
        <begin position="1326"/>
        <end position="1390"/>
    </location>
</feature>
<feature type="domain" description="SRCR" evidence="14">
    <location>
        <begin position="1198"/>
        <end position="1298"/>
    </location>
</feature>
<feature type="domain" description="SRCR" evidence="14">
    <location>
        <begin position="1976"/>
        <end position="2034"/>
    </location>
</feature>
<feature type="domain" description="SRCR" evidence="14">
    <location>
        <begin position="353"/>
        <end position="451"/>
    </location>
</feature>
<feature type="domain" description="SRCR" evidence="14">
    <location>
        <begin position="996"/>
        <end position="1094"/>
    </location>
</feature>
<feature type="domain" description="SRCR" evidence="14">
    <location>
        <begin position="1771"/>
        <end position="1871"/>
    </location>
</feature>
<feature type="disulfide bond" evidence="13">
    <location>
        <begin position="1912"/>
        <end position="1973"/>
    </location>
</feature>
<evidence type="ECO:0000256" key="10">
    <source>
        <dbReference type="ARBA" id="ARBA00058074"/>
    </source>
</evidence>
<feature type="disulfide bond" evidence="13">
    <location>
        <begin position="1134"/>
        <end position="1195"/>
    </location>
</feature>
<feature type="domain" description="SRCR" evidence="14">
    <location>
        <begin position="3154"/>
        <end position="3268"/>
    </location>
</feature>
<dbReference type="PRINTS" id="PR00258">
    <property type="entry name" value="SPERACTRCPTR"/>
</dbReference>
<feature type="disulfide bond" evidence="13">
    <location>
        <begin position="2378"/>
        <end position="2439"/>
    </location>
</feature>
<feature type="disulfide bond" evidence="13">
    <location>
        <begin position="564"/>
        <end position="625"/>
    </location>
</feature>
<evidence type="ECO:0000256" key="2">
    <source>
        <dbReference type="ARBA" id="ARBA00022692"/>
    </source>
</evidence>
<feature type="disulfide bond" evidence="13">
    <location>
        <begin position="2567"/>
        <end position="2631"/>
    </location>
</feature>
<feature type="domain" description="SRCR" evidence="14">
    <location>
        <begin position="2340"/>
        <end position="2440"/>
    </location>
</feature>
<proteinExistence type="predicted"/>
<feature type="disulfide bond" evidence="13">
    <location>
        <begin position="1223"/>
        <end position="1287"/>
    </location>
</feature>
<protein>
    <recommendedName>
        <fullName evidence="12">Soluble scavenger receptor cysteine-rich domain-containing protein SSC5D</fullName>
    </recommendedName>
</protein>
<dbReference type="Pfam" id="PF00530">
    <property type="entry name" value="SRCR"/>
    <property type="match status" value="32"/>
</dbReference>
<feature type="disulfide bond" evidence="13">
    <location>
        <begin position="1735"/>
        <end position="1745"/>
    </location>
</feature>
<dbReference type="SUPFAM" id="SSF56487">
    <property type="entry name" value="SRCR-like"/>
    <property type="match status" value="34"/>
</dbReference>
<feature type="disulfide bond" evidence="13">
    <location>
        <begin position="3021"/>
        <end position="3031"/>
    </location>
</feature>
<feature type="domain" description="SRCR" evidence="14">
    <location>
        <begin position="1666"/>
        <end position="1766"/>
    </location>
</feature>
<feature type="domain" description="SRCR" evidence="14">
    <location>
        <begin position="2442"/>
        <end position="2540"/>
    </location>
</feature>
<feature type="disulfide bond" evidence="13">
    <location>
        <begin position="1370"/>
        <end position="1380"/>
    </location>
</feature>
<feature type="disulfide bond" evidence="13">
    <location>
        <begin position="625"/>
        <end position="686"/>
    </location>
</feature>
<feature type="domain" description="SRCR" evidence="14">
    <location>
        <begin position="1096"/>
        <end position="1196"/>
    </location>
</feature>
<evidence type="ECO:0000256" key="13">
    <source>
        <dbReference type="PROSITE-ProRule" id="PRU00196"/>
    </source>
</evidence>
<dbReference type="PROSITE" id="PS00420">
    <property type="entry name" value="SRCR_1"/>
    <property type="match status" value="23"/>
</dbReference>
<feature type="disulfide bond" evidence="13">
    <location>
        <begin position="2670"/>
        <end position="2734"/>
    </location>
</feature>
<feature type="disulfide bond" evidence="13">
    <location>
        <begin position="963"/>
        <end position="973"/>
    </location>
</feature>
<feature type="disulfide bond" evidence="13">
    <location>
        <begin position="276"/>
        <end position="340"/>
    </location>
</feature>
<feature type="disulfide bond" evidence="13">
    <location>
        <begin position="932"/>
        <end position="993"/>
    </location>
</feature>
<evidence type="ECO:0000256" key="11">
    <source>
        <dbReference type="ARBA" id="ARBA00064153"/>
    </source>
</evidence>
<dbReference type="FunFam" id="3.10.250.10:FF:000009">
    <property type="entry name" value="WC1"/>
    <property type="match status" value="4"/>
</dbReference>
<feature type="disulfide bond" evidence="13">
    <location>
        <begin position="3078"/>
        <end position="3142"/>
    </location>
</feature>
<feature type="domain" description="SRCR" evidence="14">
    <location>
        <begin position="791"/>
        <end position="892"/>
    </location>
</feature>
<feature type="domain" description="SRCR" evidence="14">
    <location>
        <begin position="1403"/>
        <end position="1501"/>
    </location>
</feature>
<dbReference type="PANTHER" id="PTHR19331:SF487">
    <property type="entry name" value="SOLUBLE SCAVENGER RECEPTOR CYSTEINE-RICH DOMAIN-CONTAINING PROTEIN SSC5D"/>
    <property type="match status" value="1"/>
</dbReference>
<feature type="disulfide bond" evidence="13">
    <location>
        <begin position="2409"/>
        <end position="2419"/>
    </location>
</feature>
<feature type="domain" description="SRCR" evidence="14">
    <location>
        <begin position="2885"/>
        <end position="2982"/>
    </location>
</feature>
<feature type="domain" description="SRCR" evidence="14">
    <location>
        <begin position="1874"/>
        <end position="1974"/>
    </location>
</feature>
<feature type="domain" description="SRCR" evidence="14">
    <location>
        <begin position="1503"/>
        <end position="1603"/>
    </location>
</feature>
<comment type="caution">
    <text evidence="15">The sequence shown here is derived from an EMBL/GenBank/DDBJ whole genome shotgun (WGS) entry which is preliminary data.</text>
</comment>
<feature type="domain" description="SRCR" evidence="14">
    <location>
        <begin position="526"/>
        <end position="626"/>
    </location>
</feature>
<feature type="disulfide bond" evidence="13">
    <location>
        <begin position="1541"/>
        <end position="1602"/>
    </location>
</feature>
<feature type="domain" description="SRCR" evidence="14">
    <location>
        <begin position="689"/>
        <end position="789"/>
    </location>
</feature>
<feature type="domain" description="SRCR" evidence="14">
    <location>
        <begin position="3264"/>
        <end position="3340"/>
    </location>
</feature>
<keyword evidence="7 13" id="KW-1015">Disulfide bond</keyword>
<reference evidence="15 16" key="1">
    <citation type="journal article" date="2019" name="Mol. Ecol. Resour.">
        <title>Chromosome-level genome assembly of Triplophysa tibetana, a fish adapted to the harsh high-altitude environment of the Tibetan Plateau.</title>
        <authorList>
            <person name="Yang X."/>
            <person name="Liu H."/>
            <person name="Ma Z."/>
            <person name="Zou Y."/>
            <person name="Zou M."/>
            <person name="Mao Y."/>
            <person name="Li X."/>
            <person name="Wang H."/>
            <person name="Chen T."/>
            <person name="Wang W."/>
            <person name="Yang R."/>
        </authorList>
    </citation>
    <scope>NUCLEOTIDE SEQUENCE [LARGE SCALE GENOMIC DNA]</scope>
    <source>
        <strain evidence="15">TTIB1903HZAU</strain>
        <tissue evidence="15">Muscle</tissue>
    </source>
</reference>
<feature type="disulfide bond" evidence="13">
    <location>
        <begin position="1809"/>
        <end position="1870"/>
    </location>
</feature>
<feature type="disulfide bond" evidence="13">
    <location>
        <begin position="656"/>
        <end position="666"/>
    </location>
</feature>
<feature type="disulfide bond" evidence="13">
    <location>
        <begin position="420"/>
        <end position="430"/>
    </location>
</feature>
<feature type="domain" description="SRCR" evidence="14">
    <location>
        <begin position="2035"/>
        <end position="2136"/>
    </location>
</feature>
<feature type="domain" description="SRCR" evidence="14">
    <location>
        <begin position="3054"/>
        <end position="3152"/>
    </location>
</feature>
<feature type="disulfide bond" evidence="13">
    <location>
        <begin position="2207"/>
        <end position="2217"/>
    </location>
</feature>
<keyword evidence="3" id="KW-0732">Signal</keyword>
<feature type="disulfide bond" evidence="13">
    <location>
        <begin position="45"/>
        <end position="109"/>
    </location>
</feature>
<feature type="disulfide bond" evidence="13">
    <location>
        <begin position="2611"/>
        <end position="2621"/>
    </location>
</feature>
<feature type="disulfide bond" evidence="13">
    <location>
        <begin position="58"/>
        <end position="119"/>
    </location>
</feature>
<dbReference type="FunFam" id="3.10.250.10:FF:000007">
    <property type="entry name" value="Soluble scavenger receptor cysteine-rich domain-containing protein SSC5D"/>
    <property type="match status" value="6"/>
</dbReference>
<feature type="disulfide bond" evidence="13">
    <location>
        <begin position="861"/>
        <end position="871"/>
    </location>
</feature>
<feature type="disulfide bond" evidence="13">
    <location>
        <begin position="3223"/>
        <end position="3233"/>
    </location>
</feature>
<evidence type="ECO:0000256" key="5">
    <source>
        <dbReference type="ARBA" id="ARBA00022989"/>
    </source>
</evidence>
<keyword evidence="8" id="KW-0675">Receptor</keyword>
<feature type="disulfide bond" evidence="13">
    <location>
        <begin position="1121"/>
        <end position="1185"/>
    </location>
</feature>
<evidence type="ECO:0000313" key="16">
    <source>
        <dbReference type="Proteomes" id="UP000324632"/>
    </source>
</evidence>